<dbReference type="AlphaFoldDB" id="A0A2W5ZJ25"/>
<dbReference type="InterPro" id="IPR008949">
    <property type="entry name" value="Isoprenoid_synthase_dom_sf"/>
</dbReference>
<evidence type="ECO:0000313" key="4">
    <source>
        <dbReference type="EMBL" id="PZR82806.1"/>
    </source>
</evidence>
<accession>A0A934JYQ7</accession>
<dbReference type="SFLD" id="SFLDG01018">
    <property type="entry name" value="Squalene/Phytoene_Synthase_Lik"/>
    <property type="match status" value="2"/>
</dbReference>
<evidence type="ECO:0000313" key="5">
    <source>
        <dbReference type="Proteomes" id="UP000248724"/>
    </source>
</evidence>
<evidence type="ECO:0000256" key="2">
    <source>
        <dbReference type="ARBA" id="ARBA00022679"/>
    </source>
</evidence>
<name>A0A2W5ZJ25_9BACT</name>
<comment type="caution">
    <text evidence="4">The sequence shown here is derived from an EMBL/GenBank/DDBJ whole genome shotgun (WGS) entry which is preliminary data.</text>
</comment>
<dbReference type="CDD" id="cd00683">
    <property type="entry name" value="Trans_IPPS_HH"/>
    <property type="match status" value="1"/>
</dbReference>
<dbReference type="Gene3D" id="1.10.600.10">
    <property type="entry name" value="Farnesyl Diphosphate Synthase"/>
    <property type="match status" value="2"/>
</dbReference>
<sequence>MSVLAPAPSPPHAELAHADAFCRRLARRHYENFTVASAVLPAELRVHLARIYAYCRVTDDLGDESRSDARLQMWRAEVIAALSGDAVPTHPVLLALRETVHACAIPVQPFVDLISANLQDQRVTAYASWPELEAYCRLSAAPVGRMVLAVLGIRGPRAERLSDSVCIGLQLANFAQDVAVDARLGRRYLPADDVAALGVHGAVRALCERAHAMLEAGCELEAMTAGRLRAQLAMYRLGGTAILDAIRRASFRTDAVRPEVSAPVKARLAAEAIALLATDHPGSASNGGIVQAERVCQRLARINAANFYWGFIALPRPQRTAIYALYDFARQVDDAVDSPTAADPRAALDSTRARLRGALAGEPDDDVTTVLARAVASYRIPRAELDALIDGVERDLTTSRYSDWDELAGYCLLVASSVGRMCVRIFGFDDEVALAHADDLGQAMQLTNILRDVRGDLEMGRIYLPLDELAAFGISEQQLAGAAPPPRWPEFVGFQARRARRLFASGLRVEHHIPHRAGICVRTMAGLYQRILAEIEAHPETPLQRRLSLTPSRKAAVLVRAALPRAPRRVVSAGSGARR</sequence>
<comment type="pathway">
    <text evidence="1">Carotenoid biosynthesis.</text>
</comment>
<keyword evidence="2" id="KW-0808">Transferase</keyword>
<dbReference type="SFLD" id="SFLDS00005">
    <property type="entry name" value="Isoprenoid_Synthase_Type_I"/>
    <property type="match status" value="2"/>
</dbReference>
<dbReference type="Proteomes" id="UP000248724">
    <property type="component" value="Unassembled WGS sequence"/>
</dbReference>
<dbReference type="EMBL" id="JAEKNS010000132">
    <property type="protein sequence ID" value="MBJ7595784.1"/>
    <property type="molecule type" value="Genomic_DNA"/>
</dbReference>
<dbReference type="RefSeq" id="WP_337313213.1">
    <property type="nucleotide sequence ID" value="NZ_JAEKNS010000132.1"/>
</dbReference>
<dbReference type="SUPFAM" id="SSF48576">
    <property type="entry name" value="Terpenoid synthases"/>
    <property type="match status" value="2"/>
</dbReference>
<dbReference type="EMBL" id="QHBU01000058">
    <property type="protein sequence ID" value="PZR82806.1"/>
    <property type="molecule type" value="Genomic_DNA"/>
</dbReference>
<reference evidence="4" key="2">
    <citation type="submission" date="2018-05" db="EMBL/GenBank/DDBJ databases">
        <authorList>
            <person name="Ferrari B."/>
        </authorList>
    </citation>
    <scope>NUCLEOTIDE SEQUENCE</scope>
    <source>
        <strain evidence="4">RRmetagenome_bin12</strain>
    </source>
</reference>
<dbReference type="Pfam" id="PF00494">
    <property type="entry name" value="SQS_PSY"/>
    <property type="match status" value="2"/>
</dbReference>
<evidence type="ECO:0000313" key="6">
    <source>
        <dbReference type="Proteomes" id="UP000606991"/>
    </source>
</evidence>
<reference evidence="3 6" key="3">
    <citation type="submission" date="2020-10" db="EMBL/GenBank/DDBJ databases">
        <title>Ca. Dormibacterota MAGs.</title>
        <authorList>
            <person name="Montgomery K."/>
        </authorList>
    </citation>
    <scope>NUCLEOTIDE SEQUENCE [LARGE SCALE GENOMIC DNA]</scope>
    <source>
        <strain evidence="3">SC8812_S17_18</strain>
    </source>
</reference>
<dbReference type="PROSITE" id="PS01045">
    <property type="entry name" value="SQUALEN_PHYTOEN_SYN_2"/>
    <property type="match status" value="1"/>
</dbReference>
<dbReference type="InterPro" id="IPR044843">
    <property type="entry name" value="Trans_IPPS_bact-type"/>
</dbReference>
<dbReference type="SFLD" id="SFLDG01212">
    <property type="entry name" value="Phytoene_synthase_like"/>
    <property type="match status" value="2"/>
</dbReference>
<reference evidence="4 5" key="1">
    <citation type="journal article" date="2017" name="Nature">
        <title>Atmospheric trace gases support primary production in Antarctic desert surface soil.</title>
        <authorList>
            <person name="Ji M."/>
            <person name="Greening C."/>
            <person name="Vanwonterghem I."/>
            <person name="Carere C.R."/>
            <person name="Bay S.K."/>
            <person name="Steen J.A."/>
            <person name="Montgomery K."/>
            <person name="Lines T."/>
            <person name="Beardall J."/>
            <person name="van Dorst J."/>
            <person name="Snape I."/>
            <person name="Stott M.B."/>
            <person name="Hugenholtz P."/>
            <person name="Ferrari B.C."/>
        </authorList>
    </citation>
    <scope>NUCLEOTIDE SEQUENCE [LARGE SCALE GENOMIC DNA]</scope>
    <source>
        <strain evidence="4">RRmetagenome_bin12</strain>
    </source>
</reference>
<evidence type="ECO:0000256" key="1">
    <source>
        <dbReference type="ARBA" id="ARBA00004829"/>
    </source>
</evidence>
<dbReference type="GO" id="GO:0016117">
    <property type="term" value="P:carotenoid biosynthetic process"/>
    <property type="evidence" value="ECO:0007669"/>
    <property type="project" value="UniProtKB-ARBA"/>
</dbReference>
<dbReference type="InterPro" id="IPR002060">
    <property type="entry name" value="Squ/phyt_synthse"/>
</dbReference>
<proteinExistence type="predicted"/>
<dbReference type="GO" id="GO:0004311">
    <property type="term" value="F:geranylgeranyl diphosphate synthase activity"/>
    <property type="evidence" value="ECO:0007669"/>
    <property type="project" value="InterPro"/>
</dbReference>
<accession>A0A2W5ZJ25</accession>
<dbReference type="InterPro" id="IPR019845">
    <property type="entry name" value="Squalene/phytoene_synthase_CS"/>
</dbReference>
<dbReference type="GO" id="GO:0051996">
    <property type="term" value="F:squalene synthase [NAD(P)H] activity"/>
    <property type="evidence" value="ECO:0007669"/>
    <property type="project" value="InterPro"/>
</dbReference>
<dbReference type="Proteomes" id="UP000606991">
    <property type="component" value="Unassembled WGS sequence"/>
</dbReference>
<gene>
    <name evidence="4" type="ORF">DLM65_03165</name>
    <name evidence="3" type="ORF">JF886_13175</name>
</gene>
<protein>
    <submittedName>
        <fullName evidence="3">Squalene/phytoene synthase family protein</fullName>
    </submittedName>
</protein>
<organism evidence="4 5">
    <name type="scientific">Candidatus Aeolococcus gillhamiae</name>
    <dbReference type="NCBI Taxonomy" id="3127015"/>
    <lineage>
        <taxon>Bacteria</taxon>
        <taxon>Bacillati</taxon>
        <taxon>Candidatus Dormiibacterota</taxon>
        <taxon>Candidatus Dormibacteria</taxon>
        <taxon>Candidatus Aeolococcales</taxon>
        <taxon>Candidatus Aeolococcaceae</taxon>
        <taxon>Candidatus Aeolococcus</taxon>
    </lineage>
</organism>
<dbReference type="InterPro" id="IPR033904">
    <property type="entry name" value="Trans_IPPS_HH"/>
</dbReference>
<evidence type="ECO:0000313" key="3">
    <source>
        <dbReference type="EMBL" id="MBJ7595784.1"/>
    </source>
</evidence>
<dbReference type="PANTHER" id="PTHR31480">
    <property type="entry name" value="BIFUNCTIONAL LYCOPENE CYCLASE/PHYTOENE SYNTHASE"/>
    <property type="match status" value="1"/>
</dbReference>